<evidence type="ECO:0000313" key="1">
    <source>
        <dbReference type="EMBL" id="EFN77964.1"/>
    </source>
</evidence>
<dbReference type="Proteomes" id="UP000008237">
    <property type="component" value="Unassembled WGS sequence"/>
</dbReference>
<organism evidence="2">
    <name type="scientific">Harpegnathos saltator</name>
    <name type="common">Jerdon's jumping ant</name>
    <dbReference type="NCBI Taxonomy" id="610380"/>
    <lineage>
        <taxon>Eukaryota</taxon>
        <taxon>Metazoa</taxon>
        <taxon>Ecdysozoa</taxon>
        <taxon>Arthropoda</taxon>
        <taxon>Hexapoda</taxon>
        <taxon>Insecta</taxon>
        <taxon>Pterygota</taxon>
        <taxon>Neoptera</taxon>
        <taxon>Endopterygota</taxon>
        <taxon>Hymenoptera</taxon>
        <taxon>Apocrita</taxon>
        <taxon>Aculeata</taxon>
        <taxon>Formicoidea</taxon>
        <taxon>Formicidae</taxon>
        <taxon>Ponerinae</taxon>
        <taxon>Ponerini</taxon>
        <taxon>Harpegnathos</taxon>
    </lineage>
</organism>
<protein>
    <recommendedName>
        <fullName evidence="3">Histone-lysine N-methyltransferase SETMAR</fullName>
    </recommendedName>
</protein>
<feature type="non-terminal residue" evidence="1">
    <location>
        <position position="29"/>
    </location>
</feature>
<dbReference type="InParanoid" id="E2C272"/>
<accession>E2C272</accession>
<dbReference type="AlphaFoldDB" id="E2C272"/>
<evidence type="ECO:0000313" key="2">
    <source>
        <dbReference type="Proteomes" id="UP000008237"/>
    </source>
</evidence>
<evidence type="ECO:0008006" key="3">
    <source>
        <dbReference type="Google" id="ProtNLM"/>
    </source>
</evidence>
<name>E2C272_HARSA</name>
<dbReference type="EMBL" id="GL452073">
    <property type="protein sequence ID" value="EFN77964.1"/>
    <property type="molecule type" value="Genomic_DNA"/>
</dbReference>
<reference evidence="1 2" key="1">
    <citation type="journal article" date="2010" name="Science">
        <title>Genomic comparison of the ants Camponotus floridanus and Harpegnathos saltator.</title>
        <authorList>
            <person name="Bonasio R."/>
            <person name="Zhang G."/>
            <person name="Ye C."/>
            <person name="Mutti N.S."/>
            <person name="Fang X."/>
            <person name="Qin N."/>
            <person name="Donahue G."/>
            <person name="Yang P."/>
            <person name="Li Q."/>
            <person name="Li C."/>
            <person name="Zhang P."/>
            <person name="Huang Z."/>
            <person name="Berger S.L."/>
            <person name="Reinberg D."/>
            <person name="Wang J."/>
            <person name="Liebig J."/>
        </authorList>
    </citation>
    <scope>NUCLEOTIDE SEQUENCE [LARGE SCALE GENOMIC DNA]</scope>
    <source>
        <strain evidence="1 2">R22 G/1</strain>
    </source>
</reference>
<keyword evidence="2" id="KW-1185">Reference proteome</keyword>
<feature type="non-terminal residue" evidence="1">
    <location>
        <position position="1"/>
    </location>
</feature>
<sequence length="29" mass="3492">IIPFDFHLFRSMQHSLSSTRFVNAEKVRK</sequence>
<gene>
    <name evidence="1" type="ORF">EAI_12920</name>
</gene>
<proteinExistence type="predicted"/>